<keyword evidence="10" id="KW-1185">Reference proteome</keyword>
<accession>A0ABM1ABK8</accession>
<evidence type="ECO:0000256" key="3">
    <source>
        <dbReference type="ARBA" id="ARBA00022776"/>
    </source>
</evidence>
<dbReference type="SUPFAM" id="SSF47954">
    <property type="entry name" value="Cyclin-like"/>
    <property type="match status" value="2"/>
</dbReference>
<evidence type="ECO:0000256" key="6">
    <source>
        <dbReference type="RuleBase" id="RU000383"/>
    </source>
</evidence>
<feature type="domain" description="Cyclin-like" evidence="8">
    <location>
        <begin position="221"/>
        <end position="305"/>
    </location>
</feature>
<dbReference type="Pfam" id="PF16500">
    <property type="entry name" value="Cyclin_N2"/>
    <property type="match status" value="1"/>
</dbReference>
<dbReference type="PANTHER" id="PTHR10177">
    <property type="entry name" value="CYCLINS"/>
    <property type="match status" value="1"/>
</dbReference>
<protein>
    <submittedName>
        <fullName evidence="11">G2/mitotic-specific cyclin-A</fullName>
    </submittedName>
</protein>
<dbReference type="InterPro" id="IPR004367">
    <property type="entry name" value="Cyclin_C-dom"/>
</dbReference>
<dbReference type="InterPro" id="IPR039361">
    <property type="entry name" value="Cyclin"/>
</dbReference>
<feature type="domain" description="Cyclin-like" evidence="8">
    <location>
        <begin position="317"/>
        <end position="401"/>
    </location>
</feature>
<dbReference type="InterPro" id="IPR032447">
    <property type="entry name" value="Cyclin-A_N"/>
</dbReference>
<evidence type="ECO:0000259" key="9">
    <source>
        <dbReference type="SMART" id="SM01332"/>
    </source>
</evidence>
<keyword evidence="5" id="KW-0131">Cell cycle</keyword>
<keyword evidence="3" id="KW-0498">Mitosis</keyword>
<dbReference type="SMART" id="SM01332">
    <property type="entry name" value="Cyclin_C"/>
    <property type="match status" value="1"/>
</dbReference>
<dbReference type="SMART" id="SM00385">
    <property type="entry name" value="CYCLIN"/>
    <property type="match status" value="2"/>
</dbReference>
<dbReference type="InterPro" id="IPR048258">
    <property type="entry name" value="Cyclins_cyclin-box"/>
</dbReference>
<dbReference type="InterPro" id="IPR046965">
    <property type="entry name" value="Cyclin_A/B-like"/>
</dbReference>
<dbReference type="PROSITE" id="PS00292">
    <property type="entry name" value="CYCLINS"/>
    <property type="match status" value="1"/>
</dbReference>
<proteinExistence type="inferred from homology"/>
<feature type="region of interest" description="Disordered" evidence="7">
    <location>
        <begin position="47"/>
        <end position="70"/>
    </location>
</feature>
<dbReference type="PIRSF" id="PIRSF001771">
    <property type="entry name" value="Cyclin_A_B_D_E"/>
    <property type="match status" value="1"/>
</dbReference>
<feature type="region of interest" description="Disordered" evidence="7">
    <location>
        <begin position="1"/>
        <end position="35"/>
    </location>
</feature>
<reference evidence="11" key="1">
    <citation type="submission" date="2025-08" db="UniProtKB">
        <authorList>
            <consortium name="RefSeq"/>
        </authorList>
    </citation>
    <scope>IDENTIFICATION</scope>
</reference>
<evidence type="ECO:0000259" key="8">
    <source>
        <dbReference type="SMART" id="SM00385"/>
    </source>
</evidence>
<keyword evidence="4 6" id="KW-0195">Cyclin</keyword>
<dbReference type="Proteomes" id="UP000694888">
    <property type="component" value="Unplaced"/>
</dbReference>
<gene>
    <name evidence="11" type="primary">LOC101862222</name>
</gene>
<evidence type="ECO:0000256" key="2">
    <source>
        <dbReference type="ARBA" id="ARBA00022618"/>
    </source>
</evidence>
<comment type="similarity">
    <text evidence="1">Belongs to the cyclin family. Cyclin AB subfamily.</text>
</comment>
<dbReference type="Pfam" id="PF02984">
    <property type="entry name" value="Cyclin_C"/>
    <property type="match status" value="1"/>
</dbReference>
<organism evidence="10 11">
    <name type="scientific">Aplysia californica</name>
    <name type="common">California sea hare</name>
    <dbReference type="NCBI Taxonomy" id="6500"/>
    <lineage>
        <taxon>Eukaryota</taxon>
        <taxon>Metazoa</taxon>
        <taxon>Spiralia</taxon>
        <taxon>Lophotrochozoa</taxon>
        <taxon>Mollusca</taxon>
        <taxon>Gastropoda</taxon>
        <taxon>Heterobranchia</taxon>
        <taxon>Euthyneura</taxon>
        <taxon>Tectipleura</taxon>
        <taxon>Aplysiida</taxon>
        <taxon>Aplysioidea</taxon>
        <taxon>Aplysiidae</taxon>
        <taxon>Aplysia</taxon>
    </lineage>
</organism>
<evidence type="ECO:0000313" key="11">
    <source>
        <dbReference type="RefSeq" id="XP_012944565.1"/>
    </source>
</evidence>
<dbReference type="InterPro" id="IPR036915">
    <property type="entry name" value="Cyclin-like_sf"/>
</dbReference>
<dbReference type="Gene3D" id="1.10.472.10">
    <property type="entry name" value="Cyclin-like"/>
    <property type="match status" value="2"/>
</dbReference>
<sequence>MSTLSVRGNPLGESSKENRPAKSGKAGTSKRSVLGNVTNQVRIQPVRAAKDKHSVLQASKSGAGGQENVGCGAQKKACSGGLSSFSIFQDVAVVQPRPVAAARVPPIVHEEPMNDQENFIPEQDPHLNEAVMGLNGGGALQHLAPLAPLQVNLEPLDDSPMVVDSPREVKSLDRQDDFGLGPYYDDIYKYLRSIESTSRPGKNYMSRQTDVTTSMRNILVDWLVEVGEEYKLNRETLFLAISYIDKFLSIVGVQRPKLQLVGTASMFIAAKYEEIYPPDVGEFVYITDDTYTKAQVLKMESVILKLLDFKVAFPTINWFCEHFLELLDMDERGKHLAFFLTELSLIEMEGFVQFPPSMIAASAIVLARCTLGLSEPWPTKLACASRYSVMDLHSCVFSLYRLHTKARELPQQAVVEKYKQLKYSQVSLLTPPALLNLE</sequence>
<evidence type="ECO:0000256" key="7">
    <source>
        <dbReference type="SAM" id="MobiDB-lite"/>
    </source>
</evidence>
<evidence type="ECO:0000256" key="5">
    <source>
        <dbReference type="ARBA" id="ARBA00023306"/>
    </source>
</evidence>
<keyword evidence="2" id="KW-0132">Cell division</keyword>
<dbReference type="RefSeq" id="XP_012944565.1">
    <property type="nucleotide sequence ID" value="XM_013089111.2"/>
</dbReference>
<dbReference type="InterPro" id="IPR006671">
    <property type="entry name" value="Cyclin_N"/>
</dbReference>
<dbReference type="InterPro" id="IPR013763">
    <property type="entry name" value="Cyclin-like_dom"/>
</dbReference>
<dbReference type="CDD" id="cd20504">
    <property type="entry name" value="CYCLIN_CCNA_rpt1"/>
    <property type="match status" value="1"/>
</dbReference>
<evidence type="ECO:0000313" key="10">
    <source>
        <dbReference type="Proteomes" id="UP000694888"/>
    </source>
</evidence>
<evidence type="ECO:0000256" key="4">
    <source>
        <dbReference type="ARBA" id="ARBA00023127"/>
    </source>
</evidence>
<dbReference type="Pfam" id="PF00134">
    <property type="entry name" value="Cyclin_N"/>
    <property type="match status" value="1"/>
</dbReference>
<evidence type="ECO:0000256" key="1">
    <source>
        <dbReference type="ARBA" id="ARBA00006955"/>
    </source>
</evidence>
<dbReference type="GeneID" id="101862222"/>
<name>A0ABM1ABK8_APLCA</name>
<feature type="domain" description="Cyclin C-terminal" evidence="9">
    <location>
        <begin position="314"/>
        <end position="432"/>
    </location>
</feature>